<feature type="region of interest" description="Disordered" evidence="1">
    <location>
        <begin position="1391"/>
        <end position="1422"/>
    </location>
</feature>
<feature type="region of interest" description="Disordered" evidence="1">
    <location>
        <begin position="688"/>
        <end position="709"/>
    </location>
</feature>
<feature type="compositionally biased region" description="Polar residues" evidence="1">
    <location>
        <begin position="825"/>
        <end position="834"/>
    </location>
</feature>
<gene>
    <name evidence="2" type="ORF">GSOID_T00016008001</name>
</gene>
<protein>
    <submittedName>
        <fullName evidence="2">Uncharacterized protein</fullName>
    </submittedName>
</protein>
<evidence type="ECO:0000256" key="1">
    <source>
        <dbReference type="SAM" id="MobiDB-lite"/>
    </source>
</evidence>
<feature type="compositionally biased region" description="Basic residues" evidence="1">
    <location>
        <begin position="1406"/>
        <end position="1419"/>
    </location>
</feature>
<organism evidence="2">
    <name type="scientific">Oikopleura dioica</name>
    <name type="common">Tunicate</name>
    <dbReference type="NCBI Taxonomy" id="34765"/>
    <lineage>
        <taxon>Eukaryota</taxon>
        <taxon>Metazoa</taxon>
        <taxon>Chordata</taxon>
        <taxon>Tunicata</taxon>
        <taxon>Appendicularia</taxon>
        <taxon>Copelata</taxon>
        <taxon>Oikopleuridae</taxon>
        <taxon>Oikopleura</taxon>
    </lineage>
</organism>
<keyword evidence="3" id="KW-1185">Reference proteome</keyword>
<dbReference type="Proteomes" id="UP000001307">
    <property type="component" value="Unassembled WGS sequence"/>
</dbReference>
<evidence type="ECO:0000313" key="2">
    <source>
        <dbReference type="EMBL" id="CBY23557.1"/>
    </source>
</evidence>
<feature type="compositionally biased region" description="Low complexity" evidence="1">
    <location>
        <begin position="787"/>
        <end position="811"/>
    </location>
</feature>
<sequence length="1434" mass="161782">MYKQTDTYRRQVRDEDYFLNLRKEVAALDQPNRVFDFRVLTSEGDTADEMADLWEKKAEADGFLLEKHSRSLCFRPCSPDFIPSDAPGSTEKRDMPQQPLVSAPNYQSELHIVPLGPTAQFAIYANSEDKETRSRNYIRVGQPGYLQEYRERASNLGSSCLSYFNSLFGRLHIVQHLATKEKIQWTDSEEAHLINGLNTIVECFNPASPHFRSDLLSVFLGNHTRAGDSAVGFIGLVAAHDGKRTFKEDGVLKEVATTRRVFDILYSISEFRKVFTTFFERETIRRMLGATRCDLPSTASLMTMEDWYFVTQRLVILPKNPRRLFVLEFYQNGVCIGVVAFIGTEHRIKLRPGEFALTETDYGLVPATKRIQAGPAADRTKEVAAKDQVPTKASLREHKAQHASAVELAQKVTEREEEIQAEEDNLRRAFNVKPDTLTDSEKKLLYEFYQTKLDEEIFTRVVEDTEFLAQVRQVSAWAREAAVSAATRRSSPSNPLLTALDSPAEIKAEQSRRYRQAIVEFQDRVFEGQPRFRTNLASLQKKMNEMSLAPSYSCVDQFWTILRKNCESIMGCENCLGCHQILARRCQCLRVFLERREEHSQEASEDGERPCWDERFVACFRCRVYNEELGRQELPEDYLIDRDTQLCDCMEAWIEILEVENQDPVYCRACATVQPCSCRPHIQRPAWQLRPDSKDNHSTAGQPDFQPDQLADGIMEGLAASQRGGSLIRGSSQLQHQPGVGPEIPDAEVKVLTEEQLQEADALDPPSLDMDDPRVVFTAGHYKGEDSPSSSSSSETESTTESCETASESDTGSGRPSGNLVLGTLNKNQTSSSPLTKPFKEFKFKSLAEITGSDKVKGRHLVTAMTLTDAEDIPSAARAQITKNKEVEKERYVWGYAALPSYIVPFDSRTAGEYPNNGVPAHFQGDKAESKITRSQSFALYSSPLVEGPVTMLNNSAVSKRYLRTRKGRKYNPAGTLYTLVKDAAQPIEHVPLKSLSVTQKQLELPTGPEISKECRNSTYLCPKTGKVKRGDKVAIRITSMHIMEPTTVPLDAPRTWLSKLMSADAHGSSLIEFIGTVVGHLSFLARNWEEFLDEHKARVLKTTVPGRSVSDYSYSVGSSREDVPHWPLKLSGRTIVCLLTGCCTRMSLSEAARQPVPLSEAPYLAALELQKSSRRYVPDKSLGAPKNSMMLDPTLDPGTTVGLWRLARDSDGKELFWEKIVWQGFQMEFTEVGMSKSFGQSIRVTNGRTMPAENLLAIQGIASFIVTHFDELSSRYIAFCNSQRPRIVPRDKAFQGNRFPRGLMTPSWFECEGLVQRIFGRNWSRDLENMIFRLENDDKLYWLHSSKDGPMAKEFLVSNYDAAIEESEILARVAPDGTFTRMSEEKVYQAGAEQQEDPLLDGGHRMSRKTRSRRHKNTTKSYSTAEFADCETC</sequence>
<reference evidence="2" key="1">
    <citation type="journal article" date="2010" name="Science">
        <title>Plasticity of animal genome architecture unmasked by rapid evolution of a pelagic tunicate.</title>
        <authorList>
            <person name="Denoeud F."/>
            <person name="Henriet S."/>
            <person name="Mungpakdee S."/>
            <person name="Aury J.M."/>
            <person name="Da Silva C."/>
            <person name="Brinkmann H."/>
            <person name="Mikhaleva J."/>
            <person name="Olsen L.C."/>
            <person name="Jubin C."/>
            <person name="Canestro C."/>
            <person name="Bouquet J.M."/>
            <person name="Danks G."/>
            <person name="Poulain J."/>
            <person name="Campsteijn C."/>
            <person name="Adamski M."/>
            <person name="Cross I."/>
            <person name="Yadetie F."/>
            <person name="Muffato M."/>
            <person name="Louis A."/>
            <person name="Butcher S."/>
            <person name="Tsagkogeorga G."/>
            <person name="Konrad A."/>
            <person name="Singh S."/>
            <person name="Jensen M.F."/>
            <person name="Cong E.H."/>
            <person name="Eikeseth-Otteraa H."/>
            <person name="Noel B."/>
            <person name="Anthouard V."/>
            <person name="Porcel B.M."/>
            <person name="Kachouri-Lafond R."/>
            <person name="Nishino A."/>
            <person name="Ugolini M."/>
            <person name="Chourrout P."/>
            <person name="Nishida H."/>
            <person name="Aasland R."/>
            <person name="Huzurbazar S."/>
            <person name="Westhof E."/>
            <person name="Delsuc F."/>
            <person name="Lehrach H."/>
            <person name="Reinhardt R."/>
            <person name="Weissenbach J."/>
            <person name="Roy S.W."/>
            <person name="Artiguenave F."/>
            <person name="Postlethwait J.H."/>
            <person name="Manak J.R."/>
            <person name="Thompson E.M."/>
            <person name="Jaillon O."/>
            <person name="Du Pasquier L."/>
            <person name="Boudinot P."/>
            <person name="Liberles D.A."/>
            <person name="Volff J.N."/>
            <person name="Philippe H."/>
            <person name="Lenhard B."/>
            <person name="Roest Crollius H."/>
            <person name="Wincker P."/>
            <person name="Chourrout D."/>
        </authorList>
    </citation>
    <scope>NUCLEOTIDE SEQUENCE [LARGE SCALE GENOMIC DNA]</scope>
</reference>
<proteinExistence type="predicted"/>
<name>E4X177_OIKDI</name>
<feature type="region of interest" description="Disordered" evidence="1">
    <location>
        <begin position="779"/>
        <end position="834"/>
    </location>
</feature>
<evidence type="ECO:0000313" key="3">
    <source>
        <dbReference type="Proteomes" id="UP000001307"/>
    </source>
</evidence>
<dbReference type="InParanoid" id="E4X177"/>
<dbReference type="EMBL" id="FN653021">
    <property type="protein sequence ID" value="CBY23557.1"/>
    <property type="molecule type" value="Genomic_DNA"/>
</dbReference>
<accession>E4X177</accession>